<dbReference type="PROSITE" id="PS50222">
    <property type="entry name" value="EF_HAND_2"/>
    <property type="match status" value="1"/>
</dbReference>
<feature type="domain" description="EF-hand" evidence="8">
    <location>
        <begin position="2321"/>
        <end position="2356"/>
    </location>
</feature>
<dbReference type="SUPFAM" id="SSF47473">
    <property type="entry name" value="EF-hand"/>
    <property type="match status" value="1"/>
</dbReference>
<dbReference type="GO" id="GO:0005509">
    <property type="term" value="F:calcium ion binding"/>
    <property type="evidence" value="ECO:0007669"/>
    <property type="project" value="InterPro"/>
</dbReference>
<feature type="region of interest" description="Disordered" evidence="7">
    <location>
        <begin position="1121"/>
        <end position="1218"/>
    </location>
</feature>
<dbReference type="PROSITE" id="PS50096">
    <property type="entry name" value="IQ"/>
    <property type="match status" value="3"/>
</dbReference>
<sequence>MPSPPSSPTSEASSSPSKQVSSDPKQSPSPTSSKASPSPSTRPSSSKRDRKKKTVKYEDDESDTEQSEQPSPLQTRESSSPSEEPPQGRTVVGRSAVTRTKSGSASKSATPSDSPVEKKQRITSSSTVSFTLSSLSKLHHGLMEKPGPLKVTIEVVEKDDIIIDKVVLVGDEDKARSCNSFKLESAEEEEEEASKSVAKVETSESAVTVDYPISSFSEKVQTSQLGKLRLFVTVTREHKKQSVIGRFTSLLFMSLPYGSEQDLELEKEGKGLMGGKKVKDHRGLMKVKWEYNRDAKAKEEENEEDEVGEEKEEEQKEASPKTSKPKMPSKQMLMKVMAKAMSDPEIAAAFKDPDFKDISKKIQRDLTILADPMNRLKEDLEANPKAAKVAATLLPKIQKLLEPTPPPSASSSPSSSPTPPKPMWANQNDLPRLPLPSIDSTVELFLEVAETLVSPETFKKTKEKAEAFKSQAVPLQKKLEKVDRNSPDSSWFASFHHDMYMNARYPGFVYKNPAAVTKQTLFTSLKISGQVDIAAHVACATIVFAKKIFDETLEPETFKGIVPLDMLQFPRMFGCTRLPGEKRDTMLPAPDTPPSHIVVIRGDSFYKLDLQDMSNVNFDKVKEALLSITESDEPAPNPPIGALTCTDRTSWAENRTSLIELDSLNAESLKTIDTSLFVLCLDPNPTSTLEDAMKAAVHGNPRHRWFDKPCTLIVTSDGRLCSNCEHSWGDGIAMMRWGQEIVKEISKPSYTPSSAPDYSYVTTPIAFRLDEALQNKVTEAGTSAELLAQSTRRSIFTHNDFGAAFLKQNKLSPDATMQQVLQLAYMKRHGSPPNHLVSSYCVAQHMAFKAGRNERMRSSTTSSHSFIKSVINQESPKIQYQQLKAATERHSTLTRMCTMGAGFDRHLYALCQVATDGDGDLPALFSDEAFTTLMTDTLCSSMLPGEFVEVMMASPAFGDFNDGGDDDDDEGQSKLGKYFVPYSTFDDRVTFFVNGFEPEDMDKFKDAIAESIEEVKRIIVKGSMETEFADSATSEPVEPPTTASKSKTKKGPDMTLVMAKAMKDPEISKAFANPKYQVLTQKIMADPSILLNPMERLKADLEENPEWMSLAKSLFPKLSKLMRSSPAPSPTPSSNSSKGSVPSLEDDSDKEEDADAATPTPHKKQSANTLSPTNSESSASIIESQQTVAKKKKMRRVPRKANDNDKENAADLRSETSSPAFSDKFIEDKVLESMEEEITRAIALASKNKDMAELTLMTALFGEGSESEVRAASPEAKKYLAMVAERSAAKNLVASKLQNTAASPQRRAKAQHSTGKNADGTPFSKAQIASMKRRRAAKEGGLIPPQAAVYIQLIWRGKSARKLMRRRHRSATLIVANFRGFLVRRNTKVEMNRWRNVLKDEKKRITRVQRIENQRAELALLRRTPASRLSDVDSRRRNIAVRRIQRFFRTLTKRPWYRLKYGRKHKKTVAKSIVGDTISKNISDILDPAEDLTVDIEEQEGAIDESQASFWSRASVQNSSALDTTDTSMQAFENDAYDTPNMKEIKTRLQIRQRTIPNYGTGVQATALRLADLQRRVAQSSYESRREKELKEREEALKHAGKNSRGGARRGYEKLFELQKQSQTLLTNRSLVEEEAKKASERRNRRLQRFDRLANLLTSPPGLGDVAQEYKLRNENRPNQLKEMLAGWKLPRSEKSWRNAKKAHKATINALKAREEWWSLNLGEKFGGGTYDLRETASFEIDEDRPVGDGPVVGKYDADEASLFWYKYSGGQDEQLENFLTRRSKLTHEEKLNELDREIEEAERRKKSLALNVSKVIAREQRKLAAPGELDSLVGGRERRLYTSATLIQRCIRGTLARRRVARQISNVRVAGALQMLVQELGGNRGAADAAGALGTVLGSILQGQHGGGGAALPRPPLYQANNLDKKESPEEAKNNDANNTRSLFYSDTKRTTRGRGERKSDDTPVSSIYSASTPTRGALNSNPSSPAVNSTINQYGASGSPGGLRVQTRGAADGLMAPTPLITGMLVDVDMGLGAAHKPKVWTPAKILSINPAGDVTVEFDSDGQTMNGVIQDRIRIRGGLATPSTALLERRLSGAGSSTEDLKDSASTPMEESKGIFTPNTITLDAMNNTQSTVNTGRILSRGNSYRSMTDSLAQKQMLDDSAVLEALANSDLATAAMSPGKRTNDTDDSFSLVGTAFDDENKSNAANRVDIPRLNITGEGQDLGKTMDSGYISPPSSSPVKSSLSSPGSKKGRQVLQKIIDQLVSMKKERGGGNTSSFAVNFNSAREFESSGRVRSVMGMMVDAVSKVGGITSYDHPGKARAMSSIFETLDLDNNGMIGVDDVVNVVECLDATLNLNLSALCDVRSAALSLGSWLKKGDGSVNLKELGQLVYDCARGGGSDARSVFLYLGRLLSLGGGKIGKSGKEFLAKIFGEGVKVCSVDEFKKGLSSLKPKLSGGEVDSLFEGLKLGDGNESNLVNLERFVEMCFPLADAEDTGSGEGTQKQHRDLQKLLKRHFDADGRMLNNFLLLCGDVDHGSSGYLDWKIFLRVLDNSTLLLTSAQALLLCLLLTRDGGVKLMYQEMSRISRGEILTMPQGSMMVAASPAVDVKASITKGTPNSLRELRKKATPTSSSGGRPKRLLGSKKKGGSGAENFDSQTPTALIGGSKTQPVGSRSLVRQSSSKKSLSVTFKERSPER</sequence>
<feature type="compositionally biased region" description="Acidic residues" evidence="7">
    <location>
        <begin position="1144"/>
        <end position="1155"/>
    </location>
</feature>
<dbReference type="Gene3D" id="3.30.559.10">
    <property type="entry name" value="Chloramphenicol acetyltransferase-like domain"/>
    <property type="match status" value="1"/>
</dbReference>
<feature type="compositionally biased region" description="Low complexity" evidence="7">
    <location>
        <begin position="8"/>
        <end position="44"/>
    </location>
</feature>
<evidence type="ECO:0000256" key="5">
    <source>
        <dbReference type="PIRSR" id="PIRSR600542-1"/>
    </source>
</evidence>
<protein>
    <recommendedName>
        <fullName evidence="8">EF-hand domain-containing protein</fullName>
    </recommendedName>
</protein>
<proteinExistence type="inferred from homology"/>
<dbReference type="Gene3D" id="1.10.238.10">
    <property type="entry name" value="EF-hand"/>
    <property type="match status" value="1"/>
</dbReference>
<feature type="compositionally biased region" description="Polar residues" evidence="7">
    <location>
        <begin position="1964"/>
        <end position="1998"/>
    </location>
</feature>
<feature type="compositionally biased region" description="Basic and acidic residues" evidence="7">
    <location>
        <begin position="1583"/>
        <end position="1598"/>
    </location>
</feature>
<dbReference type="Pfam" id="PF00755">
    <property type="entry name" value="Carn_acyltransf"/>
    <property type="match status" value="1"/>
</dbReference>
<dbReference type="GO" id="GO:0004095">
    <property type="term" value="F:carnitine O-palmitoyltransferase activity"/>
    <property type="evidence" value="ECO:0007669"/>
    <property type="project" value="TreeGrafter"/>
</dbReference>
<dbReference type="PANTHER" id="PTHR22589">
    <property type="entry name" value="CARNITINE O-ACYLTRANSFERASE"/>
    <property type="match status" value="1"/>
</dbReference>
<dbReference type="InterPro" id="IPR039551">
    <property type="entry name" value="Cho/carn_acyl_trans"/>
</dbReference>
<feature type="compositionally biased region" description="Polar residues" evidence="7">
    <location>
        <begin position="1936"/>
        <end position="1946"/>
    </location>
</feature>
<keyword evidence="3" id="KW-0106">Calcium</keyword>
<evidence type="ECO:0000259" key="8">
    <source>
        <dbReference type="PROSITE" id="PS50222"/>
    </source>
</evidence>
<feature type="compositionally biased region" description="Basic and acidic residues" evidence="7">
    <location>
        <begin position="1200"/>
        <end position="1214"/>
    </location>
</feature>
<feature type="active site" description="Proton acceptor" evidence="5">
    <location>
        <position position="726"/>
    </location>
</feature>
<keyword evidence="2" id="KW-0808">Transferase</keyword>
<dbReference type="InterPro" id="IPR042231">
    <property type="entry name" value="Cho/carn_acyl_trans_2"/>
</dbReference>
<dbReference type="SMART" id="SM00015">
    <property type="entry name" value="IQ"/>
    <property type="match status" value="3"/>
</dbReference>
<feature type="compositionally biased region" description="Basic residues" evidence="7">
    <location>
        <begin position="1189"/>
        <end position="1199"/>
    </location>
</feature>
<evidence type="ECO:0000256" key="6">
    <source>
        <dbReference type="SAM" id="Coils"/>
    </source>
</evidence>
<evidence type="ECO:0000313" key="9">
    <source>
        <dbReference type="EMBL" id="GMH82965.1"/>
    </source>
</evidence>
<comment type="similarity">
    <text evidence="1">Belongs to the carnitine/choline acetyltransferase family.</text>
</comment>
<feature type="coiled-coil region" evidence="6">
    <location>
        <begin position="1785"/>
        <end position="1819"/>
    </location>
</feature>
<dbReference type="SUPFAM" id="SSF52777">
    <property type="entry name" value="CoA-dependent acyltransferases"/>
    <property type="match status" value="2"/>
</dbReference>
<dbReference type="EMBL" id="BRXY01000276">
    <property type="protein sequence ID" value="GMH82965.1"/>
    <property type="molecule type" value="Genomic_DNA"/>
</dbReference>
<gene>
    <name evidence="9" type="ORF">TrST_g10050</name>
</gene>
<name>A0A9W7B7N5_9STRA</name>
<feature type="compositionally biased region" description="Basic and acidic residues" evidence="7">
    <location>
        <begin position="1948"/>
        <end position="1963"/>
    </location>
</feature>
<feature type="compositionally biased region" description="Acidic residues" evidence="7">
    <location>
        <begin position="300"/>
        <end position="312"/>
    </location>
</feature>
<evidence type="ECO:0000256" key="7">
    <source>
        <dbReference type="SAM" id="MobiDB-lite"/>
    </source>
</evidence>
<evidence type="ECO:0000256" key="2">
    <source>
        <dbReference type="ARBA" id="ARBA00022679"/>
    </source>
</evidence>
<keyword evidence="10" id="KW-1185">Reference proteome</keyword>
<feature type="region of interest" description="Disordered" evidence="7">
    <location>
        <begin position="2093"/>
        <end position="2117"/>
    </location>
</feature>
<feature type="compositionally biased region" description="Low complexity" evidence="7">
    <location>
        <begin position="1132"/>
        <end position="1143"/>
    </location>
</feature>
<feature type="region of interest" description="Disordered" evidence="7">
    <location>
        <begin position="294"/>
        <end position="329"/>
    </location>
</feature>
<feature type="region of interest" description="Disordered" evidence="7">
    <location>
        <begin position="1905"/>
        <end position="2004"/>
    </location>
</feature>
<evidence type="ECO:0000256" key="1">
    <source>
        <dbReference type="ARBA" id="ARBA00005232"/>
    </source>
</evidence>
<dbReference type="InterPro" id="IPR023213">
    <property type="entry name" value="CAT-like_dom_sf"/>
</dbReference>
<dbReference type="Gene3D" id="1.20.5.190">
    <property type="match status" value="1"/>
</dbReference>
<feature type="compositionally biased region" description="Low complexity" evidence="7">
    <location>
        <begin position="67"/>
        <end position="82"/>
    </location>
</feature>
<feature type="compositionally biased region" description="Low complexity" evidence="7">
    <location>
        <begin position="1175"/>
        <end position="1186"/>
    </location>
</feature>
<dbReference type="PROSITE" id="PS00018">
    <property type="entry name" value="EF_HAND_1"/>
    <property type="match status" value="1"/>
</dbReference>
<feature type="region of interest" description="Disordered" evidence="7">
    <location>
        <begin position="2219"/>
        <end position="2256"/>
    </location>
</feature>
<evidence type="ECO:0000313" key="10">
    <source>
        <dbReference type="Proteomes" id="UP001165085"/>
    </source>
</evidence>
<feature type="region of interest" description="Disordered" evidence="7">
    <location>
        <begin position="1579"/>
        <end position="1609"/>
    </location>
</feature>
<feature type="compositionally biased region" description="Low complexity" evidence="7">
    <location>
        <begin position="2236"/>
        <end position="2252"/>
    </location>
</feature>
<feature type="compositionally biased region" description="Basic residues" evidence="7">
    <location>
        <begin position="2640"/>
        <end position="2651"/>
    </location>
</feature>
<reference evidence="10" key="1">
    <citation type="journal article" date="2023" name="Commun. Biol.">
        <title>Genome analysis of Parmales, the sister group of diatoms, reveals the evolutionary specialization of diatoms from phago-mixotrophs to photoautotrophs.</title>
        <authorList>
            <person name="Ban H."/>
            <person name="Sato S."/>
            <person name="Yoshikawa S."/>
            <person name="Yamada K."/>
            <person name="Nakamura Y."/>
            <person name="Ichinomiya M."/>
            <person name="Sato N."/>
            <person name="Blanc-Mathieu R."/>
            <person name="Endo H."/>
            <person name="Kuwata A."/>
            <person name="Ogata H."/>
        </authorList>
    </citation>
    <scope>NUCLEOTIDE SEQUENCE [LARGE SCALE GENOMIC DNA]</scope>
    <source>
        <strain evidence="10">NIES 3701</strain>
    </source>
</reference>
<organism evidence="9 10">
    <name type="scientific">Triparma strigata</name>
    <dbReference type="NCBI Taxonomy" id="1606541"/>
    <lineage>
        <taxon>Eukaryota</taxon>
        <taxon>Sar</taxon>
        <taxon>Stramenopiles</taxon>
        <taxon>Ochrophyta</taxon>
        <taxon>Bolidophyceae</taxon>
        <taxon>Parmales</taxon>
        <taxon>Triparmaceae</taxon>
        <taxon>Triparma</taxon>
    </lineage>
</organism>
<feature type="region of interest" description="Disordered" evidence="7">
    <location>
        <begin position="1"/>
        <end position="129"/>
    </location>
</feature>
<feature type="region of interest" description="Disordered" evidence="7">
    <location>
        <begin position="1029"/>
        <end position="1052"/>
    </location>
</feature>
<feature type="compositionally biased region" description="Polar residues" evidence="7">
    <location>
        <begin position="97"/>
        <end position="113"/>
    </location>
</feature>
<evidence type="ECO:0000256" key="4">
    <source>
        <dbReference type="ARBA" id="ARBA00023315"/>
    </source>
</evidence>
<feature type="region of interest" description="Disordered" evidence="7">
    <location>
        <begin position="2628"/>
        <end position="2701"/>
    </location>
</feature>
<evidence type="ECO:0000256" key="3">
    <source>
        <dbReference type="ARBA" id="ARBA00022837"/>
    </source>
</evidence>
<comment type="caution">
    <text evidence="9">The sequence shown here is derived from an EMBL/GenBank/DDBJ whole genome shotgun (WGS) entry which is preliminary data.</text>
</comment>
<feature type="region of interest" description="Disordered" evidence="7">
    <location>
        <begin position="400"/>
        <end position="432"/>
    </location>
</feature>
<dbReference type="PANTHER" id="PTHR22589:SF16">
    <property type="entry name" value="CARNITINE O-PALMITOYLTRANSFERASE 2, MITOCHONDRIAL"/>
    <property type="match status" value="1"/>
</dbReference>
<dbReference type="GO" id="GO:0006635">
    <property type="term" value="P:fatty acid beta-oxidation"/>
    <property type="evidence" value="ECO:0007669"/>
    <property type="project" value="TreeGrafter"/>
</dbReference>
<dbReference type="Proteomes" id="UP001165085">
    <property type="component" value="Unassembled WGS sequence"/>
</dbReference>
<feature type="compositionally biased region" description="Low complexity" evidence="7">
    <location>
        <begin position="320"/>
        <end position="329"/>
    </location>
</feature>
<dbReference type="InterPro" id="IPR000048">
    <property type="entry name" value="IQ_motif_EF-hand-BS"/>
</dbReference>
<dbReference type="OrthoDB" id="240216at2759"/>
<dbReference type="InterPro" id="IPR018247">
    <property type="entry name" value="EF_Hand_1_Ca_BS"/>
</dbReference>
<accession>A0A9W7B7N5</accession>
<dbReference type="Gene3D" id="3.30.559.70">
    <property type="entry name" value="Choline/Carnitine o-acyltransferase, domain 2"/>
    <property type="match status" value="1"/>
</dbReference>
<keyword evidence="4" id="KW-0012">Acyltransferase</keyword>
<keyword evidence="6" id="KW-0175">Coiled coil</keyword>
<feature type="compositionally biased region" description="Polar residues" evidence="7">
    <location>
        <begin position="2658"/>
        <end position="2692"/>
    </location>
</feature>
<feature type="compositionally biased region" description="Basic and acidic residues" evidence="7">
    <location>
        <begin position="1924"/>
        <end position="1935"/>
    </location>
</feature>
<feature type="compositionally biased region" description="Polar residues" evidence="7">
    <location>
        <begin position="2097"/>
        <end position="2112"/>
    </location>
</feature>
<dbReference type="Pfam" id="PF00612">
    <property type="entry name" value="IQ"/>
    <property type="match status" value="2"/>
</dbReference>
<dbReference type="InterPro" id="IPR011992">
    <property type="entry name" value="EF-hand-dom_pair"/>
</dbReference>
<feature type="region of interest" description="Disordered" evidence="7">
    <location>
        <begin position="1299"/>
        <end position="1323"/>
    </location>
</feature>
<dbReference type="InterPro" id="IPR002048">
    <property type="entry name" value="EF_hand_dom"/>
</dbReference>
<dbReference type="InterPro" id="IPR000542">
    <property type="entry name" value="Carn_acyl_trans"/>
</dbReference>
<dbReference type="GO" id="GO:0005739">
    <property type="term" value="C:mitochondrion"/>
    <property type="evidence" value="ECO:0007669"/>
    <property type="project" value="TreeGrafter"/>
</dbReference>